<comment type="caution">
    <text evidence="2">The sequence shown here is derived from an EMBL/GenBank/DDBJ whole genome shotgun (WGS) entry which is preliminary data.</text>
</comment>
<dbReference type="AlphaFoldDB" id="A0A507DGN0"/>
<evidence type="ECO:0000313" key="5">
    <source>
        <dbReference type="Proteomes" id="UP000320475"/>
    </source>
</evidence>
<feature type="compositionally biased region" description="Polar residues" evidence="1">
    <location>
        <begin position="60"/>
        <end position="82"/>
    </location>
</feature>
<feature type="region of interest" description="Disordered" evidence="1">
    <location>
        <begin position="59"/>
        <end position="82"/>
    </location>
</feature>
<dbReference type="EMBL" id="QEAM01000024">
    <property type="protein sequence ID" value="TPX49990.1"/>
    <property type="molecule type" value="Genomic_DNA"/>
</dbReference>
<keyword evidence="4" id="KW-1185">Reference proteome</keyword>
<organism evidence="2 5">
    <name type="scientific">Synchytrium endobioticum</name>
    <dbReference type="NCBI Taxonomy" id="286115"/>
    <lineage>
        <taxon>Eukaryota</taxon>
        <taxon>Fungi</taxon>
        <taxon>Fungi incertae sedis</taxon>
        <taxon>Chytridiomycota</taxon>
        <taxon>Chytridiomycota incertae sedis</taxon>
        <taxon>Chytridiomycetes</taxon>
        <taxon>Synchytriales</taxon>
        <taxon>Synchytriaceae</taxon>
        <taxon>Synchytrium</taxon>
    </lineage>
</organism>
<feature type="compositionally biased region" description="Polar residues" evidence="1">
    <location>
        <begin position="15"/>
        <end position="47"/>
    </location>
</feature>
<dbReference type="VEuPathDB" id="FungiDB:SeMB42_g00579"/>
<name>A0A507DGN0_9FUNG</name>
<dbReference type="Proteomes" id="UP000320475">
    <property type="component" value="Unassembled WGS sequence"/>
</dbReference>
<evidence type="ECO:0000313" key="4">
    <source>
        <dbReference type="Proteomes" id="UP000317494"/>
    </source>
</evidence>
<sequence>MMSDHNIILGDHVASQPSSHPGHSSTFNDLPNTLISAPSTSPETNHHNQTISINHHLLQQPPSNSAMSRVSSNGSHDSGAGSRTSELFDIFGSSESSPYSILCNHDMVTGSSAGAGHNSGSNHTNGDTGGASDVDDAVLNATQTLISLHQNQTPNHSSLPTPPLANGSFFNNNSNSVQHLYGLPQSYQNEWDSGSNSPLRHQYHLPPLAPYSTHPPIAAQHHHHLAANGTRHVPYRSTSMLHNPFIHMHQGLHQTGSPPPSSGNPATSVPGNGFVGQYFLNRYPDPLLLHHQSMLPYGPSAPFFLPPQTAAPRMHVNPTHINVPDARAAASRGSLPSPALSHVSSTDMQPPHPVFPDNPYDFLRMIAGISMPIGPHIIQQARDLVDARLAELQVSNGNGRGGHASLEEKL</sequence>
<evidence type="ECO:0000313" key="2">
    <source>
        <dbReference type="EMBL" id="TPX49990.1"/>
    </source>
</evidence>
<evidence type="ECO:0000313" key="3">
    <source>
        <dbReference type="EMBL" id="TPX53895.1"/>
    </source>
</evidence>
<feature type="region of interest" description="Disordered" evidence="1">
    <location>
        <begin position="113"/>
        <end position="134"/>
    </location>
</feature>
<dbReference type="Proteomes" id="UP000317494">
    <property type="component" value="Unassembled WGS sequence"/>
</dbReference>
<protein>
    <submittedName>
        <fullName evidence="2">Uncharacterized protein</fullName>
    </submittedName>
</protein>
<proteinExistence type="predicted"/>
<feature type="region of interest" description="Disordered" evidence="1">
    <location>
        <begin position="330"/>
        <end position="353"/>
    </location>
</feature>
<feature type="compositionally biased region" description="Low complexity" evidence="1">
    <location>
        <begin position="113"/>
        <end position="123"/>
    </location>
</feature>
<gene>
    <name evidence="2" type="ORF">SeLEV6574_g01137</name>
    <name evidence="3" type="ORF">SeMB42_g00579</name>
</gene>
<feature type="region of interest" description="Disordered" evidence="1">
    <location>
        <begin position="1"/>
        <end position="47"/>
    </location>
</feature>
<dbReference type="EMBL" id="QEAN01000011">
    <property type="protein sequence ID" value="TPX53895.1"/>
    <property type="molecule type" value="Genomic_DNA"/>
</dbReference>
<reference evidence="4 5" key="1">
    <citation type="journal article" date="2019" name="Sci. Rep.">
        <title>Comparative genomics of chytrid fungi reveal insights into the obligate biotrophic and pathogenic lifestyle of Synchytrium endobioticum.</title>
        <authorList>
            <person name="van de Vossenberg B.T.L.H."/>
            <person name="Warris S."/>
            <person name="Nguyen H.D.T."/>
            <person name="van Gent-Pelzer M.P.E."/>
            <person name="Joly D.L."/>
            <person name="van de Geest H.C."/>
            <person name="Bonants P.J.M."/>
            <person name="Smith D.S."/>
            <person name="Levesque C.A."/>
            <person name="van der Lee T.A.J."/>
        </authorList>
    </citation>
    <scope>NUCLEOTIDE SEQUENCE [LARGE SCALE GENOMIC DNA]</scope>
    <source>
        <strain evidence="2 5">LEV6574</strain>
        <strain evidence="3 4">MB42</strain>
    </source>
</reference>
<accession>A0A507DGN0</accession>
<feature type="region of interest" description="Disordered" evidence="1">
    <location>
        <begin position="151"/>
        <end position="171"/>
    </location>
</feature>
<evidence type="ECO:0000256" key="1">
    <source>
        <dbReference type="SAM" id="MobiDB-lite"/>
    </source>
</evidence>